<reference evidence="3 4" key="1">
    <citation type="submission" date="2020-07" db="EMBL/GenBank/DDBJ databases">
        <title>Comparative genomics of pyrophilous fungi reveals a link between fire events and developmental genes.</title>
        <authorList>
            <consortium name="DOE Joint Genome Institute"/>
            <person name="Steindorff A.S."/>
            <person name="Carver A."/>
            <person name="Calhoun S."/>
            <person name="Stillman K."/>
            <person name="Liu H."/>
            <person name="Lipzen A."/>
            <person name="Pangilinan J."/>
            <person name="Labutti K."/>
            <person name="Bruns T.D."/>
            <person name="Grigoriev I.V."/>
        </authorList>
    </citation>
    <scope>NUCLEOTIDE SEQUENCE [LARGE SCALE GENOMIC DNA]</scope>
    <source>
        <strain evidence="3 4">CBS 144469</strain>
    </source>
</reference>
<dbReference type="Proteomes" id="UP000521943">
    <property type="component" value="Unassembled WGS sequence"/>
</dbReference>
<evidence type="ECO:0000256" key="1">
    <source>
        <dbReference type="SAM" id="Phobius"/>
    </source>
</evidence>
<evidence type="ECO:0000313" key="4">
    <source>
        <dbReference type="Proteomes" id="UP000521943"/>
    </source>
</evidence>
<feature type="transmembrane region" description="Helical" evidence="1">
    <location>
        <begin position="123"/>
        <end position="143"/>
    </location>
</feature>
<feature type="transmembrane region" description="Helical" evidence="1">
    <location>
        <begin position="172"/>
        <end position="196"/>
    </location>
</feature>
<accession>A0A8H6HYM8</accession>
<evidence type="ECO:0000259" key="2">
    <source>
        <dbReference type="Pfam" id="PF20151"/>
    </source>
</evidence>
<keyword evidence="4" id="KW-1185">Reference proteome</keyword>
<keyword evidence="1" id="KW-0472">Membrane</keyword>
<dbReference type="InterPro" id="IPR045340">
    <property type="entry name" value="DUF6533"/>
</dbReference>
<evidence type="ECO:0000313" key="3">
    <source>
        <dbReference type="EMBL" id="KAF6754201.1"/>
    </source>
</evidence>
<dbReference type="AlphaFoldDB" id="A0A8H6HYM8"/>
<keyword evidence="1" id="KW-1133">Transmembrane helix</keyword>
<feature type="transmembrane region" description="Helical" evidence="1">
    <location>
        <begin position="217"/>
        <end position="238"/>
    </location>
</feature>
<comment type="caution">
    <text evidence="3">The sequence shown here is derived from an EMBL/GenBank/DDBJ whole genome shotgun (WGS) entry which is preliminary data.</text>
</comment>
<keyword evidence="1" id="KW-0812">Transmembrane</keyword>
<sequence length="245" mass="27256">MSATSSAAAQAAAVKLIDAIKANVIAIGCCALVVVDYLHTLPDEIKYMWPTDWSLVKVLFLLVRYYPFVHTSISTWHHGMGSLTGSHCFVPFIMDAYSCLIITMFCEAISYIRLWAFSGRNKYLLGFLVPYYAGIRAVEWYFLVKFVRTLDFLSVPKGVNLGCIATKAESRLLSACFMGVLVSLTSVTLFMIVIAYRRRQMAAGSTGSLFRLFYRDGIFYFICLSSLSVANIICDYAAPVGLINS</sequence>
<name>A0A8H6HYM8_9AGAR</name>
<feature type="domain" description="DUF6533" evidence="2">
    <location>
        <begin position="26"/>
        <end position="68"/>
    </location>
</feature>
<organism evidence="3 4">
    <name type="scientific">Ephemerocybe angulata</name>
    <dbReference type="NCBI Taxonomy" id="980116"/>
    <lineage>
        <taxon>Eukaryota</taxon>
        <taxon>Fungi</taxon>
        <taxon>Dikarya</taxon>
        <taxon>Basidiomycota</taxon>
        <taxon>Agaricomycotina</taxon>
        <taxon>Agaricomycetes</taxon>
        <taxon>Agaricomycetidae</taxon>
        <taxon>Agaricales</taxon>
        <taxon>Agaricineae</taxon>
        <taxon>Psathyrellaceae</taxon>
        <taxon>Ephemerocybe</taxon>
    </lineage>
</organism>
<gene>
    <name evidence="3" type="ORF">DFP72DRAFT_379182</name>
</gene>
<feature type="transmembrane region" description="Helical" evidence="1">
    <location>
        <begin position="89"/>
        <end position="111"/>
    </location>
</feature>
<proteinExistence type="predicted"/>
<dbReference type="EMBL" id="JACGCI010000035">
    <property type="protein sequence ID" value="KAF6754201.1"/>
    <property type="molecule type" value="Genomic_DNA"/>
</dbReference>
<dbReference type="Pfam" id="PF20151">
    <property type="entry name" value="DUF6533"/>
    <property type="match status" value="1"/>
</dbReference>
<dbReference type="OrthoDB" id="2958007at2759"/>
<protein>
    <recommendedName>
        <fullName evidence="2">DUF6533 domain-containing protein</fullName>
    </recommendedName>
</protein>
<feature type="transmembrane region" description="Helical" evidence="1">
    <location>
        <begin position="20"/>
        <end position="39"/>
    </location>
</feature>